<reference evidence="1" key="1">
    <citation type="submission" date="2011-11" db="EMBL/GenBank/DDBJ databases">
        <title>Sugar metabolism in response to salinity stress in wheat.</title>
        <authorList>
            <person name="Lekshmy S."/>
            <person name="Sairam R.K."/>
            <person name="Chinnusamy V."/>
        </authorList>
    </citation>
    <scope>NUCLEOTIDE SEQUENCE</scope>
    <source>
        <tissue evidence="1">Leaf</tissue>
    </source>
</reference>
<proteinExistence type="evidence at transcript level"/>
<name>H9BUT1_WHEAT</name>
<feature type="non-terminal residue" evidence="1">
    <location>
        <position position="1"/>
    </location>
</feature>
<organism evidence="1">
    <name type="scientific">Triticum aestivum</name>
    <name type="common">Wheat</name>
    <dbReference type="NCBI Taxonomy" id="4565"/>
    <lineage>
        <taxon>Eukaryota</taxon>
        <taxon>Viridiplantae</taxon>
        <taxon>Streptophyta</taxon>
        <taxon>Embryophyta</taxon>
        <taxon>Tracheophyta</taxon>
        <taxon>Spermatophyta</taxon>
        <taxon>Magnoliopsida</taxon>
        <taxon>Liliopsida</taxon>
        <taxon>Poales</taxon>
        <taxon>Poaceae</taxon>
        <taxon>BOP clade</taxon>
        <taxon>Pooideae</taxon>
        <taxon>Triticodae</taxon>
        <taxon>Triticeae</taxon>
        <taxon>Triticinae</taxon>
        <taxon>Triticum</taxon>
    </lineage>
</organism>
<evidence type="ECO:0000313" key="1">
    <source>
        <dbReference type="EMBL" id="AFD54083.1"/>
    </source>
</evidence>
<dbReference type="EMBL" id="JQ073558">
    <property type="protein sequence ID" value="AFD54083.1"/>
    <property type="molecule type" value="mRNA"/>
</dbReference>
<dbReference type="AlphaFoldDB" id="H9BUT1"/>
<protein>
    <submittedName>
        <fullName evidence="1">Trehalose-6-phosphate synthase</fullName>
    </submittedName>
</protein>
<sequence>SQAVEYLDRFRSGALVDRLRHQRAVVVQQNGARLRPPVRLNNVLHCKLPEAQVKRDHPEPQAETDSPAPPVGVILAGPLKVLEEAVGPVADVVLLHVAVVLVVPQILLLLRQHKGALHGVGHGLDVPRVHPYGAAERRGAPDELGHHQHALLLLWLAQPQYSVQLVVALPGGDVLIGDQVHAVPDRGHQAHLCNDIVP</sequence>
<accession>H9BUT1</accession>
<feature type="non-terminal residue" evidence="1">
    <location>
        <position position="198"/>
    </location>
</feature>